<dbReference type="InterPro" id="IPR033587">
    <property type="entry name" value="M1AP"/>
</dbReference>
<dbReference type="GO" id="GO:0007127">
    <property type="term" value="P:meiosis I"/>
    <property type="evidence" value="ECO:0007669"/>
    <property type="project" value="InterPro"/>
</dbReference>
<name>A0A267EHF8_9PLAT</name>
<dbReference type="PANTHER" id="PTHR28642">
    <property type="entry name" value="MEIOSIS 1 ARREST PROTEIN"/>
    <property type="match status" value="1"/>
</dbReference>
<feature type="non-terminal residue" evidence="1">
    <location>
        <position position="1"/>
    </location>
</feature>
<dbReference type="Proteomes" id="UP000215902">
    <property type="component" value="Unassembled WGS sequence"/>
</dbReference>
<reference evidence="1 2" key="1">
    <citation type="submission" date="2017-06" db="EMBL/GenBank/DDBJ databases">
        <title>A platform for efficient transgenesis in Macrostomum lignano, a flatworm model organism for stem cell research.</title>
        <authorList>
            <person name="Berezikov E."/>
        </authorList>
    </citation>
    <scope>NUCLEOTIDE SEQUENCE [LARGE SCALE GENOMIC DNA]</scope>
    <source>
        <strain evidence="1">DV1</strain>
        <tissue evidence="1">Whole organism</tissue>
    </source>
</reference>
<dbReference type="AlphaFoldDB" id="A0A267EHF8"/>
<accession>A0A267EHF8</accession>
<keyword evidence="2" id="KW-1185">Reference proteome</keyword>
<comment type="caution">
    <text evidence="1">The sequence shown here is derived from an EMBL/GenBank/DDBJ whole genome shotgun (WGS) entry which is preliminary data.</text>
</comment>
<gene>
    <name evidence="1" type="ORF">BOX15_Mlig018016g1</name>
</gene>
<dbReference type="GO" id="GO:0051308">
    <property type="term" value="P:male meiosis chromosome separation"/>
    <property type="evidence" value="ECO:0007669"/>
    <property type="project" value="TreeGrafter"/>
</dbReference>
<dbReference type="GO" id="GO:0007283">
    <property type="term" value="P:spermatogenesis"/>
    <property type="evidence" value="ECO:0007669"/>
    <property type="project" value="InterPro"/>
</dbReference>
<dbReference type="STRING" id="282301.A0A267EHF8"/>
<evidence type="ECO:0000313" key="1">
    <source>
        <dbReference type="EMBL" id="PAA60953.1"/>
    </source>
</evidence>
<protein>
    <submittedName>
        <fullName evidence="1">Uncharacterized protein</fullName>
    </submittedName>
</protein>
<dbReference type="EMBL" id="NIVC01002088">
    <property type="protein sequence ID" value="PAA60953.1"/>
    <property type="molecule type" value="Genomic_DNA"/>
</dbReference>
<evidence type="ECO:0000313" key="2">
    <source>
        <dbReference type="Proteomes" id="UP000215902"/>
    </source>
</evidence>
<proteinExistence type="predicted"/>
<dbReference type="OrthoDB" id="6283957at2759"/>
<sequence length="493" mass="53023">FQPPRTVSSAGLRPLLPSQPVQFLLLDTRERMSPLLLQRLLRSALHTLALALRMPGPRCPVPALCIIVIGQLGARLALPSAPSASQLAALANLLNDIAVLYDQDVSSQRPAGGSPVAEALQMAAAQQARLPARLQQLPCELTLISRVSQAAQQASAAVLASGICRLRRFRVLLAPDPAAERLQSTAADAAADSCPGVLVRRLQVGYEQLGLASSAWLIDSGTETVAVKLLLPCGLQLLLDAQEAIVNPQALTQSSAPDLFSLQPVCRALPARQRPPESASVCQLRAVWRLPKIGICPLLCTMGAPVRLRPTACWRLDWDQLSSNVAHFDRLLQRLLTDRLALLVRLEPPSPKAPQIRPLFYLTVDSPGGCLLLRPAVPAELVLPSESGAAALDSMTDADSSILAWLEASRLPMDPEPGDLVSGLCASLTTDLLPGGARQQKQQQQLQQPTRFCTNLGGLTQQQQPQRRPQTLGLQLSARGRISRRGGNKIFKF</sequence>
<organism evidence="1 2">
    <name type="scientific">Macrostomum lignano</name>
    <dbReference type="NCBI Taxonomy" id="282301"/>
    <lineage>
        <taxon>Eukaryota</taxon>
        <taxon>Metazoa</taxon>
        <taxon>Spiralia</taxon>
        <taxon>Lophotrochozoa</taxon>
        <taxon>Platyhelminthes</taxon>
        <taxon>Rhabditophora</taxon>
        <taxon>Macrostomorpha</taxon>
        <taxon>Macrostomida</taxon>
        <taxon>Macrostomidae</taxon>
        <taxon>Macrostomum</taxon>
    </lineage>
</organism>
<dbReference type="PANTHER" id="PTHR28642:SF1">
    <property type="entry name" value="MEIOSIS 1 ARREST PROTEIN"/>
    <property type="match status" value="1"/>
</dbReference>